<dbReference type="EMBL" id="DXAQ01000129">
    <property type="protein sequence ID" value="HIZ90034.1"/>
    <property type="molecule type" value="Genomic_DNA"/>
</dbReference>
<dbReference type="PANTHER" id="PTHR18964">
    <property type="entry name" value="ROK (REPRESSOR, ORF, KINASE) FAMILY"/>
    <property type="match status" value="1"/>
</dbReference>
<comment type="caution">
    <text evidence="2">The sequence shown here is derived from an EMBL/GenBank/DDBJ whole genome shotgun (WGS) entry which is preliminary data.</text>
</comment>
<protein>
    <submittedName>
        <fullName evidence="2">ROK family protein</fullName>
    </submittedName>
</protein>
<dbReference type="AlphaFoldDB" id="A0A9D2KB52"/>
<dbReference type="Proteomes" id="UP000824176">
    <property type="component" value="Unassembled WGS sequence"/>
</dbReference>
<evidence type="ECO:0000313" key="3">
    <source>
        <dbReference type="Proteomes" id="UP000824176"/>
    </source>
</evidence>
<evidence type="ECO:0000313" key="2">
    <source>
        <dbReference type="EMBL" id="HIZ90034.1"/>
    </source>
</evidence>
<dbReference type="SUPFAM" id="SSF53067">
    <property type="entry name" value="Actin-like ATPase domain"/>
    <property type="match status" value="1"/>
</dbReference>
<proteinExistence type="inferred from homology"/>
<name>A0A9D2KB52_9BACT</name>
<reference evidence="2" key="2">
    <citation type="submission" date="2021-04" db="EMBL/GenBank/DDBJ databases">
        <authorList>
            <person name="Gilroy R."/>
        </authorList>
    </citation>
    <scope>NUCLEOTIDE SEQUENCE</scope>
    <source>
        <strain evidence="2">ChiW4-1371</strain>
    </source>
</reference>
<accession>A0A9D2KB52</accession>
<comment type="similarity">
    <text evidence="1">Belongs to the ROK (NagC/XylR) family.</text>
</comment>
<sequence length="294" mass="31880">MDKVLSLDIGGSSIKSGLVDINGIITNEKKVILNEETYNGFIDAVKSIVESLDEKPLGITAALPGGYDIEKDEIFAPNLTILNGRHIKHDLEDIFKIKVMAENDANLAAYGEYVFGDKKSVKNMVFCTLGSGFGGGLILNGRLLQSNITLFEVGHLSIDFNGRQCGCGRRGCLDEYCSTSGLKEIYKKISGSDDITPYQLGSMAETGDDNAVKTFKEYGKILAGAFANLSALFCPEKIKFGGGLSELSKYYINDLQEEFDNIIFPAYKGRVKIETATLKNQAGMAGGAALFFNL</sequence>
<organism evidence="2 3">
    <name type="scientific">Candidatus Mucispirillum faecigallinarum</name>
    <dbReference type="NCBI Taxonomy" id="2838699"/>
    <lineage>
        <taxon>Bacteria</taxon>
        <taxon>Pseudomonadati</taxon>
        <taxon>Deferribacterota</taxon>
        <taxon>Deferribacteres</taxon>
        <taxon>Deferribacterales</taxon>
        <taxon>Mucispirillaceae</taxon>
        <taxon>Mucispirillum</taxon>
    </lineage>
</organism>
<dbReference type="InterPro" id="IPR000600">
    <property type="entry name" value="ROK"/>
</dbReference>
<dbReference type="Gene3D" id="3.30.420.40">
    <property type="match status" value="2"/>
</dbReference>
<dbReference type="Pfam" id="PF00480">
    <property type="entry name" value="ROK"/>
    <property type="match status" value="1"/>
</dbReference>
<gene>
    <name evidence="2" type="ORF">H9804_08805</name>
</gene>
<evidence type="ECO:0000256" key="1">
    <source>
        <dbReference type="ARBA" id="ARBA00006479"/>
    </source>
</evidence>
<reference evidence="2" key="1">
    <citation type="journal article" date="2021" name="PeerJ">
        <title>Extensive microbial diversity within the chicken gut microbiome revealed by metagenomics and culture.</title>
        <authorList>
            <person name="Gilroy R."/>
            <person name="Ravi A."/>
            <person name="Getino M."/>
            <person name="Pursley I."/>
            <person name="Horton D.L."/>
            <person name="Alikhan N.F."/>
            <person name="Baker D."/>
            <person name="Gharbi K."/>
            <person name="Hall N."/>
            <person name="Watson M."/>
            <person name="Adriaenssens E.M."/>
            <person name="Foster-Nyarko E."/>
            <person name="Jarju S."/>
            <person name="Secka A."/>
            <person name="Antonio M."/>
            <person name="Oren A."/>
            <person name="Chaudhuri R.R."/>
            <person name="La Ragione R."/>
            <person name="Hildebrand F."/>
            <person name="Pallen M.J."/>
        </authorList>
    </citation>
    <scope>NUCLEOTIDE SEQUENCE</scope>
    <source>
        <strain evidence="2">ChiW4-1371</strain>
    </source>
</reference>
<dbReference type="InterPro" id="IPR043129">
    <property type="entry name" value="ATPase_NBD"/>
</dbReference>
<dbReference type="PANTHER" id="PTHR18964:SF149">
    <property type="entry name" value="BIFUNCTIONAL UDP-N-ACETYLGLUCOSAMINE 2-EPIMERASE_N-ACETYLMANNOSAMINE KINASE"/>
    <property type="match status" value="1"/>
</dbReference>